<evidence type="ECO:0000313" key="3">
    <source>
        <dbReference type="Proteomes" id="UP000595448"/>
    </source>
</evidence>
<gene>
    <name evidence="2" type="ORF">JIP62_04580</name>
</gene>
<name>A0ABX7BSS8_9CAUL</name>
<dbReference type="Proteomes" id="UP000595448">
    <property type="component" value="Chromosome"/>
</dbReference>
<feature type="domain" description="YdhG-like" evidence="1">
    <location>
        <begin position="25"/>
        <end position="130"/>
    </location>
</feature>
<evidence type="ECO:0000259" key="1">
    <source>
        <dbReference type="Pfam" id="PF08818"/>
    </source>
</evidence>
<protein>
    <submittedName>
        <fullName evidence="2">DUF1801 domain-containing protein</fullName>
    </submittedName>
</protein>
<dbReference type="Pfam" id="PF08818">
    <property type="entry name" value="DUF1801"/>
    <property type="match status" value="1"/>
</dbReference>
<sequence length="141" mass="15621">MAELKTQANDASVADFLAAVEPPQRRADAQVVCDLMAEVTGEPPVMWGPAIVGFGRYTYRNAAGKPGDWMRIGFSPRKANLTLYFISGFDEHAELLARLGKHKTSVSCVYVKRLADIDMDVLRELAEQSVALMRARYPSED</sequence>
<dbReference type="InterPro" id="IPR014922">
    <property type="entry name" value="YdhG-like"/>
</dbReference>
<dbReference type="EMBL" id="CP067977">
    <property type="protein sequence ID" value="QQQ19381.1"/>
    <property type="molecule type" value="Genomic_DNA"/>
</dbReference>
<dbReference type="SUPFAM" id="SSF159888">
    <property type="entry name" value="YdhG-like"/>
    <property type="match status" value="1"/>
</dbReference>
<dbReference type="RefSeq" id="WP_201103732.1">
    <property type="nucleotide sequence ID" value="NZ_CP067977.1"/>
</dbReference>
<evidence type="ECO:0000313" key="2">
    <source>
        <dbReference type="EMBL" id="QQQ19381.1"/>
    </source>
</evidence>
<organism evidence="2 3">
    <name type="scientific">Brevundimonas vitisensis</name>
    <dbReference type="NCBI Taxonomy" id="2800818"/>
    <lineage>
        <taxon>Bacteria</taxon>
        <taxon>Pseudomonadati</taxon>
        <taxon>Pseudomonadota</taxon>
        <taxon>Alphaproteobacteria</taxon>
        <taxon>Caulobacterales</taxon>
        <taxon>Caulobacteraceae</taxon>
        <taxon>Brevundimonas</taxon>
    </lineage>
</organism>
<accession>A0ABX7BSS8</accession>
<reference evidence="2 3" key="1">
    <citation type="submission" date="2021-01" db="EMBL/GenBank/DDBJ databases">
        <title>Brevundimonas vitis sp. nov., an bacterium isolated from grape (Vitis vinifera).</title>
        <authorList>
            <person name="Jiang L."/>
            <person name="Lee J."/>
        </authorList>
    </citation>
    <scope>NUCLEOTIDE SEQUENCE [LARGE SCALE GENOMIC DNA]</scope>
    <source>
        <strain evidence="2 3">GRTSA-9</strain>
    </source>
</reference>
<keyword evidence="3" id="KW-1185">Reference proteome</keyword>
<proteinExistence type="predicted"/>